<gene>
    <name evidence="1" type="ORF">Csa_4G055995</name>
</gene>
<dbReference type="Proteomes" id="UP000029981">
    <property type="component" value="Chromosome 4"/>
</dbReference>
<dbReference type="Gramene" id="KGN53457">
    <property type="protein sequence ID" value="KGN53457"/>
    <property type="gene ID" value="Csa_4G055995"/>
</dbReference>
<reference evidence="1 2" key="1">
    <citation type="journal article" date="2009" name="Nat. Genet.">
        <title>The genome of the cucumber, Cucumis sativus L.</title>
        <authorList>
            <person name="Huang S."/>
            <person name="Li R."/>
            <person name="Zhang Z."/>
            <person name="Li L."/>
            <person name="Gu X."/>
            <person name="Fan W."/>
            <person name="Lucas W.J."/>
            <person name="Wang X."/>
            <person name="Xie B."/>
            <person name="Ni P."/>
            <person name="Ren Y."/>
            <person name="Zhu H."/>
            <person name="Li J."/>
            <person name="Lin K."/>
            <person name="Jin W."/>
            <person name="Fei Z."/>
            <person name="Li G."/>
            <person name="Staub J."/>
            <person name="Kilian A."/>
            <person name="van der Vossen E.A."/>
            <person name="Wu Y."/>
            <person name="Guo J."/>
            <person name="He J."/>
            <person name="Jia Z."/>
            <person name="Ren Y."/>
            <person name="Tian G."/>
            <person name="Lu Y."/>
            <person name="Ruan J."/>
            <person name="Qian W."/>
            <person name="Wang M."/>
            <person name="Huang Q."/>
            <person name="Li B."/>
            <person name="Xuan Z."/>
            <person name="Cao J."/>
            <person name="Asan"/>
            <person name="Wu Z."/>
            <person name="Zhang J."/>
            <person name="Cai Q."/>
            <person name="Bai Y."/>
            <person name="Zhao B."/>
            <person name="Han Y."/>
            <person name="Li Y."/>
            <person name="Li X."/>
            <person name="Wang S."/>
            <person name="Shi Q."/>
            <person name="Liu S."/>
            <person name="Cho W.K."/>
            <person name="Kim J.Y."/>
            <person name="Xu Y."/>
            <person name="Heller-Uszynska K."/>
            <person name="Miao H."/>
            <person name="Cheng Z."/>
            <person name="Zhang S."/>
            <person name="Wu J."/>
            <person name="Yang Y."/>
            <person name="Kang H."/>
            <person name="Li M."/>
            <person name="Liang H."/>
            <person name="Ren X."/>
            <person name="Shi Z."/>
            <person name="Wen M."/>
            <person name="Jian M."/>
            <person name="Yang H."/>
            <person name="Zhang G."/>
            <person name="Yang Z."/>
            <person name="Chen R."/>
            <person name="Liu S."/>
            <person name="Li J."/>
            <person name="Ma L."/>
            <person name="Liu H."/>
            <person name="Zhou Y."/>
            <person name="Zhao J."/>
            <person name="Fang X."/>
            <person name="Li G."/>
            <person name="Fang L."/>
            <person name="Li Y."/>
            <person name="Liu D."/>
            <person name="Zheng H."/>
            <person name="Zhang Y."/>
            <person name="Qin N."/>
            <person name="Li Z."/>
            <person name="Yang G."/>
            <person name="Yang S."/>
            <person name="Bolund L."/>
            <person name="Kristiansen K."/>
            <person name="Zheng H."/>
            <person name="Li S."/>
            <person name="Zhang X."/>
            <person name="Yang H."/>
            <person name="Wang J."/>
            <person name="Sun R."/>
            <person name="Zhang B."/>
            <person name="Jiang S."/>
            <person name="Wang J."/>
            <person name="Du Y."/>
            <person name="Li S."/>
        </authorList>
    </citation>
    <scope>NUCLEOTIDE SEQUENCE [LARGE SCALE GENOMIC DNA]</scope>
    <source>
        <strain evidence="2">cv. 9930</strain>
    </source>
</reference>
<dbReference type="AlphaFoldDB" id="A0A0A0KYK6"/>
<keyword evidence="2" id="KW-1185">Reference proteome</keyword>
<dbReference type="EMBL" id="CM002925">
    <property type="protein sequence ID" value="KGN53457.1"/>
    <property type="molecule type" value="Genomic_DNA"/>
</dbReference>
<reference evidence="1 2" key="2">
    <citation type="journal article" date="2009" name="PLoS ONE">
        <title>An integrated genetic and cytogenetic map of the cucumber genome.</title>
        <authorList>
            <person name="Ren Y."/>
            <person name="Zhang Z."/>
            <person name="Liu J."/>
            <person name="Staub J.E."/>
            <person name="Han Y."/>
            <person name="Cheng Z."/>
            <person name="Li X."/>
            <person name="Lu J."/>
            <person name="Miao H."/>
            <person name="Kang H."/>
            <person name="Xie B."/>
            <person name="Gu X."/>
            <person name="Wang X."/>
            <person name="Du Y."/>
            <person name="Jin W."/>
            <person name="Huang S."/>
        </authorList>
    </citation>
    <scope>NUCLEOTIDE SEQUENCE [LARGE SCALE GENOMIC DNA]</scope>
    <source>
        <strain evidence="2">cv. 9930</strain>
    </source>
</reference>
<proteinExistence type="predicted"/>
<organism evidence="1 2">
    <name type="scientific">Cucumis sativus</name>
    <name type="common">Cucumber</name>
    <dbReference type="NCBI Taxonomy" id="3659"/>
    <lineage>
        <taxon>Eukaryota</taxon>
        <taxon>Viridiplantae</taxon>
        <taxon>Streptophyta</taxon>
        <taxon>Embryophyta</taxon>
        <taxon>Tracheophyta</taxon>
        <taxon>Spermatophyta</taxon>
        <taxon>Magnoliopsida</taxon>
        <taxon>eudicotyledons</taxon>
        <taxon>Gunneridae</taxon>
        <taxon>Pentapetalae</taxon>
        <taxon>rosids</taxon>
        <taxon>fabids</taxon>
        <taxon>Cucurbitales</taxon>
        <taxon>Cucurbitaceae</taxon>
        <taxon>Benincaseae</taxon>
        <taxon>Cucumis</taxon>
    </lineage>
</organism>
<reference evidence="1 2" key="4">
    <citation type="journal article" date="2011" name="BMC Genomics">
        <title>RNA-Seq improves annotation of protein-coding genes in the cucumber genome.</title>
        <authorList>
            <person name="Li Z."/>
            <person name="Zhang Z."/>
            <person name="Yan P."/>
            <person name="Huang S."/>
            <person name="Fei Z."/>
            <person name="Lin K."/>
        </authorList>
    </citation>
    <scope>NUCLEOTIDE SEQUENCE [LARGE SCALE GENOMIC DNA]</scope>
    <source>
        <strain evidence="2">cv. 9930</strain>
    </source>
</reference>
<accession>A0A0A0KYK6</accession>
<evidence type="ECO:0000313" key="1">
    <source>
        <dbReference type="EMBL" id="KGN53457.1"/>
    </source>
</evidence>
<name>A0A0A0KYK6_CUCSA</name>
<reference evidence="1 2" key="3">
    <citation type="journal article" date="2010" name="BMC Genomics">
        <title>Transcriptome sequencing and comparative analysis of cucumber flowers with different sex types.</title>
        <authorList>
            <person name="Guo S."/>
            <person name="Zheng Y."/>
            <person name="Joung J.G."/>
            <person name="Liu S."/>
            <person name="Zhang Z."/>
            <person name="Crasta O.R."/>
            <person name="Sobral B.W."/>
            <person name="Xu Y."/>
            <person name="Huang S."/>
            <person name="Fei Z."/>
        </authorList>
    </citation>
    <scope>NUCLEOTIDE SEQUENCE [LARGE SCALE GENOMIC DNA]</scope>
    <source>
        <strain evidence="2">cv. 9930</strain>
    </source>
</reference>
<sequence length="108" mass="11932">MSALYVIRSIGRPLSNISLTILEASGNLPAPQSPCIRALEVTLLAGDPFSNNLNQSSVASKCLPSLHNPHTNMVKSRSLGLKFLDNIILVNRNAEWYLNFLHSQWTTE</sequence>
<evidence type="ECO:0000313" key="2">
    <source>
        <dbReference type="Proteomes" id="UP000029981"/>
    </source>
</evidence>
<protein>
    <submittedName>
        <fullName evidence="1">Uncharacterized protein</fullName>
    </submittedName>
</protein>